<evidence type="ECO:0000259" key="1">
    <source>
        <dbReference type="Pfam" id="PF08388"/>
    </source>
</evidence>
<reference evidence="2 3" key="1">
    <citation type="submission" date="2023-07" db="EMBL/GenBank/DDBJ databases">
        <title>Genomic Encyclopedia of Type Strains, Phase IV (KMG-IV): sequencing the most valuable type-strain genomes for metagenomic binning, comparative biology and taxonomic classification.</title>
        <authorList>
            <person name="Goeker M."/>
        </authorList>
    </citation>
    <scope>NUCLEOTIDE SEQUENCE [LARGE SCALE GENOMIC DNA]</scope>
    <source>
        <strain evidence="2 3">DSM 23837</strain>
    </source>
</reference>
<accession>A0ABT9WVA1</accession>
<gene>
    <name evidence="2" type="ORF">J2S08_002558</name>
</gene>
<dbReference type="Proteomes" id="UP001223586">
    <property type="component" value="Unassembled WGS sequence"/>
</dbReference>
<comment type="caution">
    <text evidence="2">The sequence shown here is derived from an EMBL/GenBank/DDBJ whole genome shotgun (WGS) entry which is preliminary data.</text>
</comment>
<sequence>NRTKRRIPLSLFELIESINPVIRGWGNYYRKGSCTEALQQTPTLDSKTNMEPQI</sequence>
<feature type="domain" description="Group II intron maturase-specific" evidence="1">
    <location>
        <begin position="3"/>
        <end position="40"/>
    </location>
</feature>
<protein>
    <recommendedName>
        <fullName evidence="1">Group II intron maturase-specific domain-containing protein</fullName>
    </recommendedName>
</protein>
<proteinExistence type="predicted"/>
<evidence type="ECO:0000313" key="3">
    <source>
        <dbReference type="Proteomes" id="UP001223586"/>
    </source>
</evidence>
<dbReference type="Pfam" id="PF08388">
    <property type="entry name" value="GIIM"/>
    <property type="match status" value="1"/>
</dbReference>
<keyword evidence="3" id="KW-1185">Reference proteome</keyword>
<evidence type="ECO:0000313" key="2">
    <source>
        <dbReference type="EMBL" id="MDQ0176700.1"/>
    </source>
</evidence>
<name>A0ABT9WVA1_9BACI</name>
<dbReference type="InterPro" id="IPR013597">
    <property type="entry name" value="Mat_intron_G2"/>
</dbReference>
<organism evidence="2 3">
    <name type="scientific">Bacillus chungangensis</name>
    <dbReference type="NCBI Taxonomy" id="587633"/>
    <lineage>
        <taxon>Bacteria</taxon>
        <taxon>Bacillati</taxon>
        <taxon>Bacillota</taxon>
        <taxon>Bacilli</taxon>
        <taxon>Bacillales</taxon>
        <taxon>Bacillaceae</taxon>
        <taxon>Bacillus</taxon>
    </lineage>
</organism>
<feature type="non-terminal residue" evidence="2">
    <location>
        <position position="1"/>
    </location>
</feature>
<dbReference type="EMBL" id="JAUSTT010000015">
    <property type="protein sequence ID" value="MDQ0176700.1"/>
    <property type="molecule type" value="Genomic_DNA"/>
</dbReference>